<keyword evidence="7" id="KW-1185">Reference proteome</keyword>
<dbReference type="SUPFAM" id="SSF56204">
    <property type="entry name" value="Hect, E3 ligase catalytic domain"/>
    <property type="match status" value="1"/>
</dbReference>
<dbReference type="PANTHER" id="PTHR22872">
    <property type="entry name" value="BTK-BINDING PROTEIN-RELATED"/>
    <property type="match status" value="1"/>
</dbReference>
<dbReference type="PROSITE" id="PS50012">
    <property type="entry name" value="RCC1_3"/>
    <property type="match status" value="6"/>
</dbReference>
<comment type="caution">
    <text evidence="6">The sequence shown here is derived from an EMBL/GenBank/DDBJ whole genome shotgun (WGS) entry which is preliminary data.</text>
</comment>
<dbReference type="Pfam" id="PF00632">
    <property type="entry name" value="HECT"/>
    <property type="match status" value="1"/>
</dbReference>
<feature type="repeat" description="RCC1" evidence="4">
    <location>
        <begin position="248"/>
        <end position="299"/>
    </location>
</feature>
<evidence type="ECO:0000256" key="2">
    <source>
        <dbReference type="ARBA" id="ARBA00022786"/>
    </source>
</evidence>
<evidence type="ECO:0000256" key="3">
    <source>
        <dbReference type="PROSITE-ProRule" id="PRU00104"/>
    </source>
</evidence>
<evidence type="ECO:0000259" key="5">
    <source>
        <dbReference type="PROSITE" id="PS50237"/>
    </source>
</evidence>
<dbReference type="GO" id="GO:0004842">
    <property type="term" value="F:ubiquitin-protein transferase activity"/>
    <property type="evidence" value="ECO:0007669"/>
    <property type="project" value="InterPro"/>
</dbReference>
<name>A0AAD9V7X4_ACRCE</name>
<dbReference type="SUPFAM" id="SSF50985">
    <property type="entry name" value="RCC1/BLIP-II"/>
    <property type="match status" value="1"/>
</dbReference>
<dbReference type="Gene3D" id="3.90.1750.10">
    <property type="entry name" value="Hect, E3 ligase catalytic domains"/>
    <property type="match status" value="1"/>
</dbReference>
<protein>
    <submittedName>
        <fullName evidence="6">E3 ubiquitin-protein ligase HERC1</fullName>
    </submittedName>
</protein>
<dbReference type="Gene3D" id="3.30.2160.10">
    <property type="entry name" value="Hect, E3 ligase catalytic domain"/>
    <property type="match status" value="1"/>
</dbReference>
<dbReference type="PANTHER" id="PTHR22872:SF6">
    <property type="entry name" value="E3 UBIQUITIN-PROTEIN LIGASE HERC1-RELATED"/>
    <property type="match status" value="1"/>
</dbReference>
<dbReference type="InterPro" id="IPR000569">
    <property type="entry name" value="HECT_dom"/>
</dbReference>
<keyword evidence="1" id="KW-0677">Repeat</keyword>
<dbReference type="PRINTS" id="PR00633">
    <property type="entry name" value="RCCNDNSATION"/>
</dbReference>
<dbReference type="AlphaFoldDB" id="A0AAD9V7X4"/>
<feature type="repeat" description="RCC1" evidence="4">
    <location>
        <begin position="143"/>
        <end position="194"/>
    </location>
</feature>
<organism evidence="6 7">
    <name type="scientific">Acropora cervicornis</name>
    <name type="common">Staghorn coral</name>
    <dbReference type="NCBI Taxonomy" id="6130"/>
    <lineage>
        <taxon>Eukaryota</taxon>
        <taxon>Metazoa</taxon>
        <taxon>Cnidaria</taxon>
        <taxon>Anthozoa</taxon>
        <taxon>Hexacorallia</taxon>
        <taxon>Scleractinia</taxon>
        <taxon>Astrocoeniina</taxon>
        <taxon>Acroporidae</taxon>
        <taxon>Acropora</taxon>
    </lineage>
</organism>
<proteinExistence type="predicted"/>
<reference evidence="6" key="1">
    <citation type="journal article" date="2023" name="G3 (Bethesda)">
        <title>Whole genome assembly and annotation of the endangered Caribbean coral Acropora cervicornis.</title>
        <authorList>
            <person name="Selwyn J.D."/>
            <person name="Vollmer S.V."/>
        </authorList>
    </citation>
    <scope>NUCLEOTIDE SEQUENCE</scope>
    <source>
        <strain evidence="6">K2</strain>
    </source>
</reference>
<dbReference type="InterPro" id="IPR058923">
    <property type="entry name" value="RCC1-like_dom"/>
</dbReference>
<gene>
    <name evidence="6" type="ORF">P5673_012029</name>
</gene>
<dbReference type="InterPro" id="IPR009091">
    <property type="entry name" value="RCC1/BLIP-II"/>
</dbReference>
<dbReference type="Pfam" id="PF00415">
    <property type="entry name" value="RCC1"/>
    <property type="match status" value="1"/>
</dbReference>
<dbReference type="InterPro" id="IPR035983">
    <property type="entry name" value="Hect_E3_ubiquitin_ligase"/>
</dbReference>
<reference evidence="6" key="2">
    <citation type="journal article" date="2023" name="Science">
        <title>Genomic signatures of disease resistance in endangered staghorn corals.</title>
        <authorList>
            <person name="Vollmer S.V."/>
            <person name="Selwyn J.D."/>
            <person name="Despard B.A."/>
            <person name="Roesel C.L."/>
        </authorList>
    </citation>
    <scope>NUCLEOTIDE SEQUENCE</scope>
    <source>
        <strain evidence="6">K2</strain>
    </source>
</reference>
<keyword evidence="2 3" id="KW-0833">Ubl conjugation pathway</keyword>
<accession>A0AAD9V7X4</accession>
<evidence type="ECO:0000313" key="6">
    <source>
        <dbReference type="EMBL" id="KAK2564573.1"/>
    </source>
</evidence>
<feature type="domain" description="HECT" evidence="5">
    <location>
        <begin position="550"/>
        <end position="853"/>
    </location>
</feature>
<feature type="repeat" description="RCC1" evidence="4">
    <location>
        <begin position="300"/>
        <end position="351"/>
    </location>
</feature>
<dbReference type="EMBL" id="JARQWQ010000022">
    <property type="protein sequence ID" value="KAK2564573.1"/>
    <property type="molecule type" value="Genomic_DNA"/>
</dbReference>
<dbReference type="PROSITE" id="PS50237">
    <property type="entry name" value="HECT"/>
    <property type="match status" value="1"/>
</dbReference>
<dbReference type="InterPro" id="IPR051625">
    <property type="entry name" value="Signaling_Regulatory_Domain"/>
</dbReference>
<dbReference type="Gene3D" id="2.130.10.30">
    <property type="entry name" value="Regulator of chromosome condensation 1/beta-lactamase-inhibitor protein II"/>
    <property type="match status" value="1"/>
</dbReference>
<feature type="repeat" description="RCC1" evidence="4">
    <location>
        <begin position="39"/>
        <end position="87"/>
    </location>
</feature>
<evidence type="ECO:0000313" key="7">
    <source>
        <dbReference type="Proteomes" id="UP001249851"/>
    </source>
</evidence>
<feature type="repeat" description="RCC1" evidence="4">
    <location>
        <begin position="195"/>
        <end position="246"/>
    </location>
</feature>
<evidence type="ECO:0000256" key="1">
    <source>
        <dbReference type="ARBA" id="ARBA00022737"/>
    </source>
</evidence>
<evidence type="ECO:0000256" key="4">
    <source>
        <dbReference type="PROSITE-ProRule" id="PRU00235"/>
    </source>
</evidence>
<dbReference type="SMART" id="SM00119">
    <property type="entry name" value="HECTc"/>
    <property type="match status" value="1"/>
</dbReference>
<dbReference type="Gene3D" id="3.30.2410.10">
    <property type="entry name" value="Hect, E3 ligase catalytic domain"/>
    <property type="match status" value="1"/>
</dbReference>
<dbReference type="Proteomes" id="UP001249851">
    <property type="component" value="Unassembled WGS sequence"/>
</dbReference>
<feature type="repeat" description="RCC1" evidence="4">
    <location>
        <begin position="352"/>
        <end position="403"/>
    </location>
</feature>
<sequence>MLHSIVSVQDNSSWTFSMDKDVMQWAQQHPEDWSGGDQYEVFLWGGGRHGQLAEAGKGVNVPTLVNSFSHAQQIVCGQNCTFVLLANGTVQACGEGSYGRLGMGNSDDLFSLNVLSTLQGYVVIQLATSCGSDGHSLALTESGEVFSWGDGDYGKLGHGNCDRQRRPRQIEALRGEDVSFLACGFKHSAVVTSDGKLFTFGNGDYGRLGHGNTTNKKLPERVMALDKKLVAQVSCGLNHTLALSADGNTVWAFGDGDYGKLGIDSTTAKPSPRPVDTFTDVGVKRVCCGTQFSAVLTKDGRLFTFGQERLTGQPEGRHRSQNKPLQVPALASHFVEEVTVGAEHVLVLTSSGEVWGWGNNAEGQLGLGNNTTQRQPVILPSLRGKNIRQLSAGRNHSAAWTASVPPARIPGTPQPLQLGHPTAIPAQFPSIKEVDTRAVRARLRVLYHFSDLISSSWRLINLKPLETESHPFNTGTTGFVNAHLRPLLANRVSILPIVRALGRTMIQGKNYGPQVTVSRLNVRGKKTLPIVCQIARQVVKLNPSDLCLPSRAWKVKLLGEGADDAGGVFDDTITEMCQLTRTWLINRFLLNPSCTCDNDMEMFMFLGILMGVAIRTRKPLDLHLAPMVWKQLINASLVPEDIEESLRGIRDIHESGVDERSFSEIIPIESFETQSADGSFVPIFPSGHDIQLTFSNRAEYVEKALNYRLHEMDRQVAAIRGGMGWVVPVPLLSLLTAEKLEQMVCGSEKVSIDMLKKVARYREVEPSDPLVMWLWSVLESFTNEERILFMRFVSGRSRLPTNASDISQRFQIVKVDRTSSSFVTHHMPLYSSPETLAERLRYAINNCRSIDLDNYMLIRNAVEEDVDDDEEF</sequence>
<dbReference type="Pfam" id="PF13540">
    <property type="entry name" value="RCC1_2"/>
    <property type="match status" value="1"/>
</dbReference>
<comment type="caution">
    <text evidence="3">Lacks conserved residue(s) required for the propagation of feature annotation.</text>
</comment>
<dbReference type="Pfam" id="PF25390">
    <property type="entry name" value="WD40_RLD"/>
    <property type="match status" value="1"/>
</dbReference>
<dbReference type="InterPro" id="IPR000408">
    <property type="entry name" value="Reg_chr_condens"/>
</dbReference>
<dbReference type="PROSITE" id="PS00626">
    <property type="entry name" value="RCC1_2"/>
    <property type="match status" value="2"/>
</dbReference>